<dbReference type="OrthoDB" id="431260at2759"/>
<proteinExistence type="predicted"/>
<evidence type="ECO:0000256" key="1">
    <source>
        <dbReference type="SAM" id="MobiDB-lite"/>
    </source>
</evidence>
<protein>
    <submittedName>
        <fullName evidence="2">Uncharacterized protein</fullName>
    </submittedName>
</protein>
<reference evidence="2 3" key="1">
    <citation type="submission" date="2020-04" db="EMBL/GenBank/DDBJ databases">
        <title>Perkinsus olseni comparative genomics.</title>
        <authorList>
            <person name="Bogema D.R."/>
        </authorList>
    </citation>
    <scope>NUCLEOTIDE SEQUENCE [LARGE SCALE GENOMIC DNA]</scope>
    <source>
        <strain evidence="2">00978-12</strain>
    </source>
</reference>
<feature type="region of interest" description="Disordered" evidence="1">
    <location>
        <begin position="61"/>
        <end position="86"/>
    </location>
</feature>
<evidence type="ECO:0000313" key="3">
    <source>
        <dbReference type="Proteomes" id="UP000541610"/>
    </source>
</evidence>
<evidence type="ECO:0000313" key="2">
    <source>
        <dbReference type="EMBL" id="KAF4691434.1"/>
    </source>
</evidence>
<name>A0A7J6P5I0_PEROL</name>
<feature type="region of interest" description="Disordered" evidence="1">
    <location>
        <begin position="128"/>
        <end position="153"/>
    </location>
</feature>
<comment type="caution">
    <text evidence="2">The sequence shown here is derived from an EMBL/GenBank/DDBJ whole genome shotgun (WGS) entry which is preliminary data.</text>
</comment>
<dbReference type="AlphaFoldDB" id="A0A7J6P5I0"/>
<feature type="compositionally biased region" description="Polar residues" evidence="1">
    <location>
        <begin position="67"/>
        <end position="84"/>
    </location>
</feature>
<accession>A0A7J6P5I0</accession>
<organism evidence="2 3">
    <name type="scientific">Perkinsus olseni</name>
    <name type="common">Perkinsus atlanticus</name>
    <dbReference type="NCBI Taxonomy" id="32597"/>
    <lineage>
        <taxon>Eukaryota</taxon>
        <taxon>Sar</taxon>
        <taxon>Alveolata</taxon>
        <taxon>Perkinsozoa</taxon>
        <taxon>Perkinsea</taxon>
        <taxon>Perkinsida</taxon>
        <taxon>Perkinsidae</taxon>
        <taxon>Perkinsus</taxon>
    </lineage>
</organism>
<dbReference type="Proteomes" id="UP000541610">
    <property type="component" value="Unassembled WGS sequence"/>
</dbReference>
<dbReference type="EMBL" id="JABANP010000078">
    <property type="protein sequence ID" value="KAF4691434.1"/>
    <property type="molecule type" value="Genomic_DNA"/>
</dbReference>
<gene>
    <name evidence="2" type="ORF">FOZ60_015431</name>
</gene>
<sequence>MIEPYTYDWTMKVNNRGDDLAATEIGFKRVSRASLSANCLMFLSLSKIPFPRALTTSSMEFSRLRSSKNPSSLPHHPSLQQRRVPNTKPFDEDLEWNVESDLLSNVHNKIEERRSYMDRLAQVNAFSSNSQSGNSLKVPSAGASQRRSSTVVHPNSARPYMRMNSIIAERSKDSALVMMNMPDIWSTETEKDCASYMAYCDCLTKSLDRVLLLHSTGMEVFTRF</sequence>